<evidence type="ECO:0000256" key="8">
    <source>
        <dbReference type="ARBA" id="ARBA00023242"/>
    </source>
</evidence>
<keyword evidence="5" id="KW-0862">Zinc</keyword>
<keyword evidence="6" id="KW-0805">Transcription regulation</keyword>
<dbReference type="EMBL" id="CM007648">
    <property type="protein sequence ID" value="ONM23054.1"/>
    <property type="molecule type" value="Genomic_DNA"/>
</dbReference>
<dbReference type="CDD" id="cd19821">
    <property type="entry name" value="Bbox1_BBX-like"/>
    <property type="match status" value="1"/>
</dbReference>
<accession>A0A1D6ETP7</accession>
<dbReference type="PANTHER" id="PTHR31832">
    <property type="entry name" value="B-BOX ZINC FINGER PROTEIN 22"/>
    <property type="match status" value="1"/>
</dbReference>
<feature type="region of interest" description="Disordered" evidence="9">
    <location>
        <begin position="161"/>
        <end position="196"/>
    </location>
</feature>
<evidence type="ECO:0000313" key="10">
    <source>
        <dbReference type="EMBL" id="ONM23054.1"/>
    </source>
</evidence>
<dbReference type="InterPro" id="IPR049808">
    <property type="entry name" value="CONSTANS-like_Bbox1"/>
</dbReference>
<keyword evidence="2" id="KW-0479">Metal-binding</keyword>
<dbReference type="Pfam" id="PF00643">
    <property type="entry name" value="zf-B_box"/>
    <property type="match status" value="1"/>
</dbReference>
<dbReference type="GO" id="GO:0005634">
    <property type="term" value="C:nucleus"/>
    <property type="evidence" value="ECO:0007669"/>
    <property type="project" value="UniProtKB-SubCell"/>
</dbReference>
<sequence>MTLAAGAARRWDADDLRCVRERTGGALLCGRRGCALPALRREVLILLIADMCMAIEDYPFSQERISKAFTVHMCNKLASRHVRVGLADPNKLARCDICENSPAFFYCEIDGTSLCLSCDMTVHVGGKRTHGRYLLLRQRVEFPGDKPGHMDDVPMEIKDPENQREQNTPKEQMANHHNVNDPVSDGNCDGQGNIDSKMIDLNMRPARTHGQGSNSQELLGAEMGLFSGLSVITSKRISGRVGANNCISIRLVVP</sequence>
<evidence type="ECO:0000256" key="9">
    <source>
        <dbReference type="SAM" id="MobiDB-lite"/>
    </source>
</evidence>
<keyword evidence="3" id="KW-0677">Repeat</keyword>
<dbReference type="PANTHER" id="PTHR31832:SF5">
    <property type="entry name" value="OS09G0527900 PROTEIN"/>
    <property type="match status" value="1"/>
</dbReference>
<evidence type="ECO:0000256" key="7">
    <source>
        <dbReference type="ARBA" id="ARBA00023163"/>
    </source>
</evidence>
<dbReference type="InterPro" id="IPR000315">
    <property type="entry name" value="Znf_B-box"/>
</dbReference>
<evidence type="ECO:0000256" key="3">
    <source>
        <dbReference type="ARBA" id="ARBA00022737"/>
    </source>
</evidence>
<name>A0A1D6ETP7_MAIZE</name>
<proteinExistence type="predicted"/>
<reference evidence="10" key="1">
    <citation type="submission" date="2015-12" db="EMBL/GenBank/DDBJ databases">
        <title>Update maize B73 reference genome by single molecule sequencing technologies.</title>
        <authorList>
            <consortium name="Maize Genome Sequencing Project"/>
            <person name="Ware D."/>
        </authorList>
    </citation>
    <scope>NUCLEOTIDE SEQUENCE [LARGE SCALE GENOMIC DNA]</scope>
    <source>
        <tissue evidence="10">Seedling</tissue>
    </source>
</reference>
<dbReference type="AlphaFoldDB" id="A0A1D6ETP7"/>
<dbReference type="SMART" id="SM00336">
    <property type="entry name" value="BBOX"/>
    <property type="match status" value="1"/>
</dbReference>
<dbReference type="STRING" id="4577.A0A1D6ETP7"/>
<evidence type="ECO:0000256" key="5">
    <source>
        <dbReference type="ARBA" id="ARBA00022833"/>
    </source>
</evidence>
<organism evidence="10">
    <name type="scientific">Zea mays</name>
    <name type="common">Maize</name>
    <dbReference type="NCBI Taxonomy" id="4577"/>
    <lineage>
        <taxon>Eukaryota</taxon>
        <taxon>Viridiplantae</taxon>
        <taxon>Streptophyta</taxon>
        <taxon>Embryophyta</taxon>
        <taxon>Tracheophyta</taxon>
        <taxon>Spermatophyta</taxon>
        <taxon>Magnoliopsida</taxon>
        <taxon>Liliopsida</taxon>
        <taxon>Poales</taxon>
        <taxon>Poaceae</taxon>
        <taxon>PACMAD clade</taxon>
        <taxon>Panicoideae</taxon>
        <taxon>Andropogonodae</taxon>
        <taxon>Andropogoneae</taxon>
        <taxon>Tripsacinae</taxon>
        <taxon>Zea</taxon>
    </lineage>
</organism>
<keyword evidence="7" id="KW-0804">Transcription</keyword>
<evidence type="ECO:0000256" key="6">
    <source>
        <dbReference type="ARBA" id="ARBA00023015"/>
    </source>
</evidence>
<dbReference type="ExpressionAtlas" id="A0A1D6ETP7">
    <property type="expression patterns" value="baseline and differential"/>
</dbReference>
<dbReference type="InParanoid" id="A0A1D6ETP7"/>
<dbReference type="GO" id="GO:0008270">
    <property type="term" value="F:zinc ion binding"/>
    <property type="evidence" value="ECO:0007669"/>
    <property type="project" value="UniProtKB-KW"/>
</dbReference>
<comment type="subcellular location">
    <subcellularLocation>
        <location evidence="1">Nucleus</location>
    </subcellularLocation>
</comment>
<evidence type="ECO:0000256" key="2">
    <source>
        <dbReference type="ARBA" id="ARBA00022723"/>
    </source>
</evidence>
<protein>
    <submittedName>
        <fullName evidence="10">B-box zinc finger protein 19</fullName>
    </submittedName>
</protein>
<dbReference type="IntAct" id="A0A1D6ETP7">
    <property type="interactions" value="6"/>
</dbReference>
<dbReference type="PROSITE" id="PS50119">
    <property type="entry name" value="ZF_BBOX"/>
    <property type="match status" value="1"/>
</dbReference>
<keyword evidence="4" id="KW-0863">Zinc-finger</keyword>
<keyword evidence="8" id="KW-0539">Nucleus</keyword>
<gene>
    <name evidence="10" type="ORF">ZEAMMB73_Zm00001d006198</name>
</gene>
<dbReference type="InterPro" id="IPR051979">
    <property type="entry name" value="B-box_zinc_finger"/>
</dbReference>
<evidence type="ECO:0000256" key="4">
    <source>
        <dbReference type="ARBA" id="ARBA00022771"/>
    </source>
</evidence>
<evidence type="ECO:0000256" key="1">
    <source>
        <dbReference type="ARBA" id="ARBA00004123"/>
    </source>
</evidence>